<dbReference type="EMBL" id="CM002876">
    <property type="protein sequence ID" value="KFK27038.1"/>
    <property type="molecule type" value="Genomic_DNA"/>
</dbReference>
<dbReference type="Proteomes" id="UP000029120">
    <property type="component" value="Chromosome 8"/>
</dbReference>
<accession>A0A087GAY6</accession>
<gene>
    <name evidence="2" type="ordered locus">AALP_Aa8g326000</name>
</gene>
<reference evidence="3" key="1">
    <citation type="journal article" date="2015" name="Nat. Plants">
        <title>Genome expansion of Arabis alpina linked with retrotransposition and reduced symmetric DNA methylation.</title>
        <authorList>
            <person name="Willing E.M."/>
            <person name="Rawat V."/>
            <person name="Mandakova T."/>
            <person name="Maumus F."/>
            <person name="James G.V."/>
            <person name="Nordstroem K.J."/>
            <person name="Becker C."/>
            <person name="Warthmann N."/>
            <person name="Chica C."/>
            <person name="Szarzynska B."/>
            <person name="Zytnicki M."/>
            <person name="Albani M.C."/>
            <person name="Kiefer C."/>
            <person name="Bergonzi S."/>
            <person name="Castaings L."/>
            <person name="Mateos J.L."/>
            <person name="Berns M.C."/>
            <person name="Bujdoso N."/>
            <person name="Piofczyk T."/>
            <person name="de Lorenzo L."/>
            <person name="Barrero-Sicilia C."/>
            <person name="Mateos I."/>
            <person name="Piednoel M."/>
            <person name="Hagmann J."/>
            <person name="Chen-Min-Tao R."/>
            <person name="Iglesias-Fernandez R."/>
            <person name="Schuster S.C."/>
            <person name="Alonso-Blanco C."/>
            <person name="Roudier F."/>
            <person name="Carbonero P."/>
            <person name="Paz-Ares J."/>
            <person name="Davis S.J."/>
            <person name="Pecinka A."/>
            <person name="Quesneville H."/>
            <person name="Colot V."/>
            <person name="Lysak M.A."/>
            <person name="Weigel D."/>
            <person name="Coupland G."/>
            <person name="Schneeberger K."/>
        </authorList>
    </citation>
    <scope>NUCLEOTIDE SEQUENCE [LARGE SCALE GENOMIC DNA]</scope>
    <source>
        <strain evidence="3">cv. Pajares</strain>
    </source>
</reference>
<evidence type="ECO:0000256" key="1">
    <source>
        <dbReference type="SAM" id="Coils"/>
    </source>
</evidence>
<protein>
    <submittedName>
        <fullName evidence="2">Uncharacterized protein</fullName>
    </submittedName>
</protein>
<dbReference type="AlphaFoldDB" id="A0A087GAY6"/>
<name>A0A087GAY6_ARAAL</name>
<evidence type="ECO:0000313" key="2">
    <source>
        <dbReference type="EMBL" id="KFK27038.1"/>
    </source>
</evidence>
<dbReference type="Gramene" id="KFK27038">
    <property type="protein sequence ID" value="KFK27038"/>
    <property type="gene ID" value="AALP_AA8G326000"/>
</dbReference>
<keyword evidence="3" id="KW-1185">Reference proteome</keyword>
<organism evidence="2 3">
    <name type="scientific">Arabis alpina</name>
    <name type="common">Alpine rock-cress</name>
    <dbReference type="NCBI Taxonomy" id="50452"/>
    <lineage>
        <taxon>Eukaryota</taxon>
        <taxon>Viridiplantae</taxon>
        <taxon>Streptophyta</taxon>
        <taxon>Embryophyta</taxon>
        <taxon>Tracheophyta</taxon>
        <taxon>Spermatophyta</taxon>
        <taxon>Magnoliopsida</taxon>
        <taxon>eudicotyledons</taxon>
        <taxon>Gunneridae</taxon>
        <taxon>Pentapetalae</taxon>
        <taxon>rosids</taxon>
        <taxon>malvids</taxon>
        <taxon>Brassicales</taxon>
        <taxon>Brassicaceae</taxon>
        <taxon>Arabideae</taxon>
        <taxon>Arabis</taxon>
    </lineage>
</organism>
<feature type="coiled-coil region" evidence="1">
    <location>
        <begin position="66"/>
        <end position="103"/>
    </location>
</feature>
<keyword evidence="1" id="KW-0175">Coiled coil</keyword>
<evidence type="ECO:0000313" key="3">
    <source>
        <dbReference type="Proteomes" id="UP000029120"/>
    </source>
</evidence>
<sequence length="305" mass="33711">MAFPDDPYTRVRASSSGTMSHVGLKFLAIVNCVGHELEAEIEKQKRRADEYAKGELAAKTERNKYAEQLDKRNKELEKALGDNKRLRVENEKLAKKLETAKQDASNSLIFLTRRNEQVDELKKQFAIAKSGFVELKGDLQDRMIFQVQRKVNLDFVKQLLGLFPDRKVLRLEDELAFLTADVEANVGDEESLDECLNFAKTTLPNQDVPLEKLAAEAGVVDISGSIMSLENAGGLLQEMRIDSAGLLKNLMISKDGRMSFAGEDEAEVTTVAAGDVEAEKTRIDGDAAEIEKTIADDDGAETAVS</sequence>
<proteinExistence type="predicted"/>